<dbReference type="Gene3D" id="2.130.10.10">
    <property type="entry name" value="YVTN repeat-like/Quinoprotein amine dehydrogenase"/>
    <property type="match status" value="1"/>
</dbReference>
<dbReference type="STRING" id="6205.A0A0R3XBW1"/>
<dbReference type="PANTHER" id="PTHR22846">
    <property type="entry name" value="WD40 REPEAT PROTEIN"/>
    <property type="match status" value="1"/>
</dbReference>
<dbReference type="OrthoDB" id="1367865at2759"/>
<dbReference type="SUPFAM" id="SSF50978">
    <property type="entry name" value="WD40 repeat-like"/>
    <property type="match status" value="1"/>
</dbReference>
<feature type="transmembrane region" description="Helical" evidence="7">
    <location>
        <begin position="182"/>
        <end position="202"/>
    </location>
</feature>
<dbReference type="Proteomes" id="UP000274429">
    <property type="component" value="Unassembled WGS sequence"/>
</dbReference>
<dbReference type="PROSITE" id="PS50082">
    <property type="entry name" value="WD_REPEATS_2"/>
    <property type="match status" value="2"/>
</dbReference>
<comment type="subcellular location">
    <subcellularLocation>
        <location evidence="1">Nucleus</location>
    </subcellularLocation>
</comment>
<dbReference type="GO" id="GO:0003714">
    <property type="term" value="F:transcription corepressor activity"/>
    <property type="evidence" value="ECO:0007669"/>
    <property type="project" value="InterPro"/>
</dbReference>
<sequence length="206" mass="22480">MRLHYAVPLALSVFIQFCGYRASFDSTVRLWDVTTGTCRQTLQRHTEPVYSVAFSPDGRYLATGSFDQCVHIWNVDTGEPINTYRGTGGIFEVCWNSRGDKVGASASDGSVGGCTGSTAIEAVWCVHPPTSRLPVSTAYVCAVNEFDPPNQPPTCSLLPSFHHLSNAAATFKSPTTAITTSVYLSIFTHVPALFPTFFFVFFKGIF</sequence>
<reference evidence="9 10" key="2">
    <citation type="submission" date="2018-11" db="EMBL/GenBank/DDBJ databases">
        <authorList>
            <consortium name="Pathogen Informatics"/>
        </authorList>
    </citation>
    <scope>NUCLEOTIDE SEQUENCE [LARGE SCALE GENOMIC DNA]</scope>
</reference>
<keyword evidence="2 6" id="KW-0853">WD repeat</keyword>
<keyword evidence="7" id="KW-0472">Membrane</keyword>
<protein>
    <submittedName>
        <fullName evidence="11">WD_REPEATS_REGION domain-containing protein</fullName>
    </submittedName>
</protein>
<accession>A0A0R3XBW1</accession>
<keyword evidence="8" id="KW-0732">Signal</keyword>
<evidence type="ECO:0000256" key="7">
    <source>
        <dbReference type="SAM" id="Phobius"/>
    </source>
</evidence>
<evidence type="ECO:0000256" key="6">
    <source>
        <dbReference type="PROSITE-ProRule" id="PRU00221"/>
    </source>
</evidence>
<dbReference type="GO" id="GO:0006357">
    <property type="term" value="P:regulation of transcription by RNA polymerase II"/>
    <property type="evidence" value="ECO:0007669"/>
    <property type="project" value="TreeGrafter"/>
</dbReference>
<dbReference type="PROSITE" id="PS50294">
    <property type="entry name" value="WD_REPEATS_REGION"/>
    <property type="match status" value="1"/>
</dbReference>
<dbReference type="InterPro" id="IPR015943">
    <property type="entry name" value="WD40/YVTN_repeat-like_dom_sf"/>
</dbReference>
<dbReference type="InterPro" id="IPR036322">
    <property type="entry name" value="WD40_repeat_dom_sf"/>
</dbReference>
<dbReference type="WBParaSite" id="TTAC_0001103801-mRNA-1">
    <property type="protein sequence ID" value="TTAC_0001103801-mRNA-1"/>
    <property type="gene ID" value="TTAC_0001103801"/>
</dbReference>
<dbReference type="Pfam" id="PF00400">
    <property type="entry name" value="WD40"/>
    <property type="match status" value="2"/>
</dbReference>
<dbReference type="InterPro" id="IPR019775">
    <property type="entry name" value="WD40_repeat_CS"/>
</dbReference>
<keyword evidence="3" id="KW-0677">Repeat</keyword>
<gene>
    <name evidence="9" type="ORF">TTAC_LOCUS11021</name>
</gene>
<dbReference type="AlphaFoldDB" id="A0A0R3XBW1"/>
<dbReference type="InterPro" id="IPR045183">
    <property type="entry name" value="Ebi-like"/>
</dbReference>
<dbReference type="PROSITE" id="PS00678">
    <property type="entry name" value="WD_REPEATS_1"/>
    <property type="match status" value="1"/>
</dbReference>
<feature type="signal peptide" evidence="8">
    <location>
        <begin position="1"/>
        <end position="22"/>
    </location>
</feature>
<evidence type="ECO:0000313" key="9">
    <source>
        <dbReference type="EMBL" id="VDM36001.1"/>
    </source>
</evidence>
<dbReference type="SMART" id="SM00320">
    <property type="entry name" value="WD40"/>
    <property type="match status" value="2"/>
</dbReference>
<keyword evidence="7" id="KW-0812">Transmembrane</keyword>
<proteinExistence type="inferred from homology"/>
<feature type="repeat" description="WD" evidence="6">
    <location>
        <begin position="22"/>
        <end position="41"/>
    </location>
</feature>
<evidence type="ECO:0000256" key="5">
    <source>
        <dbReference type="ARBA" id="ARBA00025741"/>
    </source>
</evidence>
<dbReference type="EMBL" id="UYWX01022751">
    <property type="protein sequence ID" value="VDM36001.1"/>
    <property type="molecule type" value="Genomic_DNA"/>
</dbReference>
<dbReference type="PANTHER" id="PTHR22846:SF2">
    <property type="entry name" value="F-BOX-LIKE_WD REPEAT-CONTAINING PROTEIN EBI"/>
    <property type="match status" value="1"/>
</dbReference>
<evidence type="ECO:0000313" key="11">
    <source>
        <dbReference type="WBParaSite" id="TTAC_0001103801-mRNA-1"/>
    </source>
</evidence>
<feature type="chain" id="PRO_5043133345" evidence="8">
    <location>
        <begin position="23"/>
        <end position="206"/>
    </location>
</feature>
<dbReference type="GO" id="GO:0000118">
    <property type="term" value="C:histone deacetylase complex"/>
    <property type="evidence" value="ECO:0007669"/>
    <property type="project" value="TreeGrafter"/>
</dbReference>
<dbReference type="InterPro" id="IPR001680">
    <property type="entry name" value="WD40_rpt"/>
</dbReference>
<evidence type="ECO:0000256" key="2">
    <source>
        <dbReference type="ARBA" id="ARBA00022574"/>
    </source>
</evidence>
<keyword evidence="10" id="KW-1185">Reference proteome</keyword>
<evidence type="ECO:0000256" key="4">
    <source>
        <dbReference type="ARBA" id="ARBA00023242"/>
    </source>
</evidence>
<reference evidence="11" key="1">
    <citation type="submission" date="2017-02" db="UniProtKB">
        <authorList>
            <consortium name="WormBaseParasite"/>
        </authorList>
    </citation>
    <scope>IDENTIFICATION</scope>
</reference>
<evidence type="ECO:0000256" key="3">
    <source>
        <dbReference type="ARBA" id="ARBA00022737"/>
    </source>
</evidence>
<evidence type="ECO:0000256" key="1">
    <source>
        <dbReference type="ARBA" id="ARBA00004123"/>
    </source>
</evidence>
<evidence type="ECO:0000313" key="10">
    <source>
        <dbReference type="Proteomes" id="UP000274429"/>
    </source>
</evidence>
<organism evidence="11">
    <name type="scientific">Hydatigena taeniaeformis</name>
    <name type="common">Feline tapeworm</name>
    <name type="synonym">Taenia taeniaeformis</name>
    <dbReference type="NCBI Taxonomy" id="6205"/>
    <lineage>
        <taxon>Eukaryota</taxon>
        <taxon>Metazoa</taxon>
        <taxon>Spiralia</taxon>
        <taxon>Lophotrochozoa</taxon>
        <taxon>Platyhelminthes</taxon>
        <taxon>Cestoda</taxon>
        <taxon>Eucestoda</taxon>
        <taxon>Cyclophyllidea</taxon>
        <taxon>Taeniidae</taxon>
        <taxon>Hydatigera</taxon>
    </lineage>
</organism>
<keyword evidence="7" id="KW-1133">Transmembrane helix</keyword>
<feature type="repeat" description="WD" evidence="6">
    <location>
        <begin position="42"/>
        <end position="83"/>
    </location>
</feature>
<keyword evidence="4" id="KW-0539">Nucleus</keyword>
<evidence type="ECO:0000256" key="8">
    <source>
        <dbReference type="SAM" id="SignalP"/>
    </source>
</evidence>
<comment type="similarity">
    <text evidence="5">Belongs to the WD repeat EBI family.</text>
</comment>
<name>A0A0R3XBW1_HYDTA</name>